<dbReference type="NCBIfam" id="TIGR01256">
    <property type="entry name" value="modA"/>
    <property type="match status" value="1"/>
</dbReference>
<evidence type="ECO:0000256" key="5">
    <source>
        <dbReference type="SAM" id="SignalP"/>
    </source>
</evidence>
<keyword evidence="3 5" id="KW-0732">Signal</keyword>
<name>A0A212U1P9_9BURK</name>
<dbReference type="PIRSF" id="PIRSF004846">
    <property type="entry name" value="ModA"/>
    <property type="match status" value="1"/>
</dbReference>
<evidence type="ECO:0000256" key="3">
    <source>
        <dbReference type="ARBA" id="ARBA00022729"/>
    </source>
</evidence>
<dbReference type="InterPro" id="IPR005950">
    <property type="entry name" value="ModA"/>
</dbReference>
<sequence>MKLLRYFVGTFLFTLLNSAWANPPTIVVAANMKPPMEEIYQQYKSATGQEFRIIYGASGNLTRQIQQGAPFNLFVSADENFPLALSKEGFTVDEGKVYAIGRLAIIANKGRGIKLSLKEDDLRKIITSANKIALAKPDLAPYGKAAVEFLTKMGLIHLAKDKFAYGENISSATNFVVVGAAPIGFTAYSLAISKEVARDADYLLIPENLHEPIRQRMVLIKNPPQSVVDFYNYLQGPQAKAIIKAHGYAVP</sequence>
<keyword evidence="4" id="KW-0500">Molybdenum</keyword>
<dbReference type="Proteomes" id="UP000197215">
    <property type="component" value="Unassembled WGS sequence"/>
</dbReference>
<evidence type="ECO:0000256" key="2">
    <source>
        <dbReference type="ARBA" id="ARBA00022723"/>
    </source>
</evidence>
<feature type="binding site" evidence="4">
    <location>
        <position position="169"/>
    </location>
    <ligand>
        <name>molybdate</name>
        <dbReference type="ChEBI" id="CHEBI:36264"/>
    </ligand>
</feature>
<keyword evidence="2 4" id="KW-0479">Metal-binding</keyword>
<organism evidence="6 7">
    <name type="scientific">Polynucleobacter victoriensis</name>
    <dbReference type="NCBI Taxonomy" id="2049319"/>
    <lineage>
        <taxon>Bacteria</taxon>
        <taxon>Pseudomonadati</taxon>
        <taxon>Pseudomonadota</taxon>
        <taxon>Betaproteobacteria</taxon>
        <taxon>Burkholderiales</taxon>
        <taxon>Burkholderiaceae</taxon>
        <taxon>Polynucleobacter</taxon>
    </lineage>
</organism>
<protein>
    <submittedName>
        <fullName evidence="6">Molybdate transport system substrate-binding protein</fullName>
    </submittedName>
</protein>
<dbReference type="GO" id="GO:0046872">
    <property type="term" value="F:metal ion binding"/>
    <property type="evidence" value="ECO:0007669"/>
    <property type="project" value="UniProtKB-KW"/>
</dbReference>
<accession>A0A212U1P9</accession>
<dbReference type="GO" id="GO:0030973">
    <property type="term" value="F:molybdate ion binding"/>
    <property type="evidence" value="ECO:0007669"/>
    <property type="project" value="InterPro"/>
</dbReference>
<dbReference type="EMBL" id="FYEX01000002">
    <property type="protein sequence ID" value="SNC72195.1"/>
    <property type="molecule type" value="Genomic_DNA"/>
</dbReference>
<dbReference type="AlphaFoldDB" id="A0A212U1P9"/>
<feature type="binding site" evidence="4">
    <location>
        <position position="58"/>
    </location>
    <ligand>
        <name>molybdate</name>
        <dbReference type="ChEBI" id="CHEBI:36264"/>
    </ligand>
</feature>
<dbReference type="RefSeq" id="WP_088813452.1">
    <property type="nucleotide sequence ID" value="NZ_FYEX01000002.1"/>
</dbReference>
<dbReference type="CDD" id="cd13539">
    <property type="entry name" value="PBP2_AvModA"/>
    <property type="match status" value="1"/>
</dbReference>
<keyword evidence="7" id="KW-1185">Reference proteome</keyword>
<evidence type="ECO:0000256" key="4">
    <source>
        <dbReference type="PIRSR" id="PIRSR004846-1"/>
    </source>
</evidence>
<dbReference type="InterPro" id="IPR044084">
    <property type="entry name" value="AvModA-like_subst-bd"/>
</dbReference>
<dbReference type="InterPro" id="IPR050682">
    <property type="entry name" value="ModA/WtpA"/>
</dbReference>
<dbReference type="PANTHER" id="PTHR30632">
    <property type="entry name" value="MOLYBDATE-BINDING PERIPLASMIC PROTEIN"/>
    <property type="match status" value="1"/>
</dbReference>
<gene>
    <name evidence="6" type="ORF">SAMN06295916_1520</name>
</gene>
<proteinExistence type="inferred from homology"/>
<feature type="chain" id="PRO_5012284494" evidence="5">
    <location>
        <begin position="22"/>
        <end position="251"/>
    </location>
</feature>
<comment type="similarity">
    <text evidence="1">Belongs to the bacterial solute-binding protein ModA family.</text>
</comment>
<dbReference type="PANTHER" id="PTHR30632:SF14">
    <property type="entry name" value="TUNGSTATE_MOLYBDATE_CHROMATE-BINDING PROTEIN MODA"/>
    <property type="match status" value="1"/>
</dbReference>
<dbReference type="Pfam" id="PF13531">
    <property type="entry name" value="SBP_bac_11"/>
    <property type="match status" value="1"/>
</dbReference>
<evidence type="ECO:0000256" key="1">
    <source>
        <dbReference type="ARBA" id="ARBA00009175"/>
    </source>
</evidence>
<dbReference type="SUPFAM" id="SSF53850">
    <property type="entry name" value="Periplasmic binding protein-like II"/>
    <property type="match status" value="1"/>
</dbReference>
<evidence type="ECO:0000313" key="7">
    <source>
        <dbReference type="Proteomes" id="UP000197215"/>
    </source>
</evidence>
<evidence type="ECO:0000313" key="6">
    <source>
        <dbReference type="EMBL" id="SNC72195.1"/>
    </source>
</evidence>
<feature type="signal peptide" evidence="5">
    <location>
        <begin position="1"/>
        <end position="21"/>
    </location>
</feature>
<reference evidence="6 7" key="1">
    <citation type="submission" date="2017-06" db="EMBL/GenBank/DDBJ databases">
        <authorList>
            <person name="Kim H.J."/>
            <person name="Triplett B.A."/>
        </authorList>
    </citation>
    <scope>NUCLEOTIDE SEQUENCE [LARGE SCALE GENOMIC DNA]</scope>
    <source>
        <strain evidence="6 7">MWH-VicM1</strain>
    </source>
</reference>
<dbReference type="GO" id="GO:0015689">
    <property type="term" value="P:molybdate ion transport"/>
    <property type="evidence" value="ECO:0007669"/>
    <property type="project" value="InterPro"/>
</dbReference>
<dbReference type="Gene3D" id="3.40.190.10">
    <property type="entry name" value="Periplasmic binding protein-like II"/>
    <property type="match status" value="2"/>
</dbReference>
<dbReference type="OrthoDB" id="9785015at2"/>